<keyword evidence="8" id="KW-0539">Nucleus</keyword>
<dbReference type="InterPro" id="IPR036236">
    <property type="entry name" value="Znf_C2H2_sf"/>
</dbReference>
<feature type="domain" description="C2H2-type" evidence="11">
    <location>
        <begin position="124"/>
        <end position="151"/>
    </location>
</feature>
<evidence type="ECO:0000256" key="10">
    <source>
        <dbReference type="SAM" id="MobiDB-lite"/>
    </source>
</evidence>
<dbReference type="OrthoDB" id="6077919at2759"/>
<organism evidence="12 13">
    <name type="scientific">Spirodela intermedia</name>
    <name type="common">Intermediate duckweed</name>
    <dbReference type="NCBI Taxonomy" id="51605"/>
    <lineage>
        <taxon>Eukaryota</taxon>
        <taxon>Viridiplantae</taxon>
        <taxon>Streptophyta</taxon>
        <taxon>Embryophyta</taxon>
        <taxon>Tracheophyta</taxon>
        <taxon>Spermatophyta</taxon>
        <taxon>Magnoliopsida</taxon>
        <taxon>Liliopsida</taxon>
        <taxon>Araceae</taxon>
        <taxon>Lemnoideae</taxon>
        <taxon>Spirodela</taxon>
    </lineage>
</organism>
<dbReference type="Pfam" id="PF13912">
    <property type="entry name" value="zf-C2H2_6"/>
    <property type="match status" value="2"/>
</dbReference>
<keyword evidence="7" id="KW-0804">Transcription</keyword>
<evidence type="ECO:0000313" key="13">
    <source>
        <dbReference type="Proteomes" id="UP000663760"/>
    </source>
</evidence>
<evidence type="ECO:0000256" key="3">
    <source>
        <dbReference type="ARBA" id="ARBA00022737"/>
    </source>
</evidence>
<feature type="domain" description="C2H2-type" evidence="11">
    <location>
        <begin position="192"/>
        <end position="219"/>
    </location>
</feature>
<feature type="region of interest" description="Disordered" evidence="10">
    <location>
        <begin position="1"/>
        <end position="60"/>
    </location>
</feature>
<keyword evidence="3" id="KW-0677">Repeat</keyword>
<evidence type="ECO:0000256" key="5">
    <source>
        <dbReference type="ARBA" id="ARBA00022833"/>
    </source>
</evidence>
<dbReference type="GO" id="GO:0005634">
    <property type="term" value="C:nucleus"/>
    <property type="evidence" value="ECO:0007669"/>
    <property type="project" value="UniProtKB-SubCell"/>
</dbReference>
<evidence type="ECO:0000256" key="6">
    <source>
        <dbReference type="ARBA" id="ARBA00023015"/>
    </source>
</evidence>
<dbReference type="PANTHER" id="PTHR26374">
    <property type="entry name" value="ZINC FINGER PROTEIN ZAT5"/>
    <property type="match status" value="1"/>
</dbReference>
<dbReference type="Gene3D" id="3.30.160.60">
    <property type="entry name" value="Classic Zinc Finger"/>
    <property type="match status" value="1"/>
</dbReference>
<keyword evidence="2" id="KW-0479">Metal-binding</keyword>
<keyword evidence="13" id="KW-1185">Reference proteome</keyword>
<dbReference type="EMBL" id="LR746265">
    <property type="protein sequence ID" value="CAA7390697.1"/>
    <property type="molecule type" value="Genomic_DNA"/>
</dbReference>
<evidence type="ECO:0000256" key="4">
    <source>
        <dbReference type="ARBA" id="ARBA00022771"/>
    </source>
</evidence>
<evidence type="ECO:0000256" key="9">
    <source>
        <dbReference type="PROSITE-ProRule" id="PRU00042"/>
    </source>
</evidence>
<reference evidence="12" key="1">
    <citation type="submission" date="2020-02" db="EMBL/GenBank/DDBJ databases">
        <authorList>
            <person name="Scholz U."/>
            <person name="Mascher M."/>
            <person name="Fiebig A."/>
        </authorList>
    </citation>
    <scope>NUCLEOTIDE SEQUENCE</scope>
</reference>
<protein>
    <recommendedName>
        <fullName evidence="11">C2H2-type domain-containing protein</fullName>
    </recommendedName>
</protein>
<evidence type="ECO:0000256" key="8">
    <source>
        <dbReference type="ARBA" id="ARBA00023242"/>
    </source>
</evidence>
<dbReference type="AlphaFoldDB" id="A0A7I8K176"/>
<keyword evidence="4 9" id="KW-0863">Zinc-finger</keyword>
<evidence type="ECO:0000256" key="7">
    <source>
        <dbReference type="ARBA" id="ARBA00023163"/>
    </source>
</evidence>
<dbReference type="Proteomes" id="UP000663760">
    <property type="component" value="Chromosome 2"/>
</dbReference>
<dbReference type="GO" id="GO:0008270">
    <property type="term" value="F:zinc ion binding"/>
    <property type="evidence" value="ECO:0007669"/>
    <property type="project" value="UniProtKB-KW"/>
</dbReference>
<feature type="compositionally biased region" description="Gly residues" evidence="10">
    <location>
        <begin position="88"/>
        <end position="101"/>
    </location>
</feature>
<dbReference type="PROSITE" id="PS00028">
    <property type="entry name" value="ZINC_FINGER_C2H2_1"/>
    <property type="match status" value="2"/>
</dbReference>
<feature type="compositionally biased region" description="Basic residues" evidence="10">
    <location>
        <begin position="30"/>
        <end position="39"/>
    </location>
</feature>
<keyword evidence="6" id="KW-0805">Transcription regulation</keyword>
<feature type="compositionally biased region" description="Low complexity" evidence="10">
    <location>
        <begin position="43"/>
        <end position="57"/>
    </location>
</feature>
<gene>
    <name evidence="12" type="ORF">SI8410_02002140</name>
</gene>
<evidence type="ECO:0000256" key="1">
    <source>
        <dbReference type="ARBA" id="ARBA00004123"/>
    </source>
</evidence>
<dbReference type="PANTHER" id="PTHR26374:SF466">
    <property type="entry name" value="OS09G0122000 PROTEIN"/>
    <property type="match status" value="1"/>
</dbReference>
<name>A0A7I8K176_SPIIN</name>
<proteinExistence type="predicted"/>
<dbReference type="SMART" id="SM00355">
    <property type="entry name" value="ZnF_C2H2"/>
    <property type="match status" value="2"/>
</dbReference>
<accession>A0A7I8K176</accession>
<sequence>MEAWEEFTAAPNSTSSSSENNNGECPHAVVKGRRTKRQRVLQSTAAASSGSSSSGVSGEEEDLARCLILLARGEGMDKQEAKSEEEGIGGSSGGGGGGGGEKFSSRRMAEAPTTTNGKAGFYVYECKTCNKCFPSFRALGGHRSSHKKPKMAQAAAAMIDEKGEIEERLRMNILSSPQMGANSIVSSKTRVHECSICGLEFSSGQALGGHMRRHRAATAATAAPEPQKPKKEKSILSLDLNLPAPSDEERGHFRNPQPPLSFAGKQPIVFSTSALVDCHY</sequence>
<evidence type="ECO:0000313" key="12">
    <source>
        <dbReference type="EMBL" id="CAA7390697.1"/>
    </source>
</evidence>
<evidence type="ECO:0000256" key="2">
    <source>
        <dbReference type="ARBA" id="ARBA00022723"/>
    </source>
</evidence>
<comment type="subcellular location">
    <subcellularLocation>
        <location evidence="1">Nucleus</location>
    </subcellularLocation>
</comment>
<evidence type="ECO:0000259" key="11">
    <source>
        <dbReference type="PROSITE" id="PS50157"/>
    </source>
</evidence>
<feature type="compositionally biased region" description="Basic and acidic residues" evidence="10">
    <location>
        <begin position="76"/>
        <end position="85"/>
    </location>
</feature>
<feature type="region of interest" description="Disordered" evidence="10">
    <location>
        <begin position="215"/>
        <end position="264"/>
    </location>
</feature>
<dbReference type="PROSITE" id="PS50157">
    <property type="entry name" value="ZINC_FINGER_C2H2_2"/>
    <property type="match status" value="2"/>
</dbReference>
<feature type="region of interest" description="Disordered" evidence="10">
    <location>
        <begin position="76"/>
        <end position="111"/>
    </location>
</feature>
<feature type="compositionally biased region" description="Low complexity" evidence="10">
    <location>
        <begin position="12"/>
        <end position="22"/>
    </location>
</feature>
<dbReference type="SUPFAM" id="SSF57667">
    <property type="entry name" value="beta-beta-alpha zinc fingers"/>
    <property type="match status" value="1"/>
</dbReference>
<dbReference type="InterPro" id="IPR013087">
    <property type="entry name" value="Znf_C2H2_type"/>
</dbReference>
<keyword evidence="5" id="KW-0862">Zinc</keyword>